<feature type="domain" description="Protein kinase" evidence="3">
    <location>
        <begin position="1"/>
        <end position="160"/>
    </location>
</feature>
<dbReference type="GO" id="GO:0004672">
    <property type="term" value="F:protein kinase activity"/>
    <property type="evidence" value="ECO:0007669"/>
    <property type="project" value="InterPro"/>
</dbReference>
<evidence type="ECO:0000259" key="3">
    <source>
        <dbReference type="PROSITE" id="PS50011"/>
    </source>
</evidence>
<protein>
    <recommendedName>
        <fullName evidence="3">Protein kinase domain-containing protein</fullName>
    </recommendedName>
</protein>
<dbReference type="Proteomes" id="UP001497480">
    <property type="component" value="Unassembled WGS sequence"/>
</dbReference>
<comment type="subcellular location">
    <subcellularLocation>
        <location evidence="1">Membrane</location>
        <topology evidence="1">Single-pass type I membrane protein</topology>
    </subcellularLocation>
</comment>
<dbReference type="Pfam" id="PF00069">
    <property type="entry name" value="Pkinase"/>
    <property type="match status" value="1"/>
</dbReference>
<reference evidence="4 5" key="1">
    <citation type="submission" date="2024-03" db="EMBL/GenBank/DDBJ databases">
        <authorList>
            <person name="Martinez-Hernandez J."/>
        </authorList>
    </citation>
    <scope>NUCLEOTIDE SEQUENCE [LARGE SCALE GENOMIC DNA]</scope>
</reference>
<sequence length="204" mass="22366">MHGDVKAMNLLLGPDYQTYLADFGLVKTARENDHNTNSNLVQRYYLSGSHGYMAPEHASTQPITEKSDVYSYGLVLLEVLIVQHPLDPTLPGGADLVQGVKNHLASKGEPSDILDPKLRGRVDPAMHAMLETLAVSFLCLITSAEDRPMMKGIVAMLKKIRPIESSRVNDDVVEGGLREHSSSPPAKNVVSHEPSNCLYNFSDD</sequence>
<dbReference type="GO" id="GO:0005524">
    <property type="term" value="F:ATP binding"/>
    <property type="evidence" value="ECO:0007669"/>
    <property type="project" value="InterPro"/>
</dbReference>
<dbReference type="PANTHER" id="PTHR48006:SF92">
    <property type="entry name" value="LRR RECEPTOR-LIKE SERINE_THREONINE-PROTEIN KINASE GSO1"/>
    <property type="match status" value="1"/>
</dbReference>
<feature type="region of interest" description="Disordered" evidence="2">
    <location>
        <begin position="175"/>
        <end position="194"/>
    </location>
</feature>
<dbReference type="Gene3D" id="1.10.510.10">
    <property type="entry name" value="Transferase(Phosphotransferase) domain 1"/>
    <property type="match status" value="1"/>
</dbReference>
<gene>
    <name evidence="4" type="ORF">LLUT_LOCUS36112</name>
</gene>
<organism evidence="4 5">
    <name type="scientific">Lupinus luteus</name>
    <name type="common">European yellow lupine</name>
    <dbReference type="NCBI Taxonomy" id="3873"/>
    <lineage>
        <taxon>Eukaryota</taxon>
        <taxon>Viridiplantae</taxon>
        <taxon>Streptophyta</taxon>
        <taxon>Embryophyta</taxon>
        <taxon>Tracheophyta</taxon>
        <taxon>Spermatophyta</taxon>
        <taxon>Magnoliopsida</taxon>
        <taxon>eudicotyledons</taxon>
        <taxon>Gunneridae</taxon>
        <taxon>Pentapetalae</taxon>
        <taxon>rosids</taxon>
        <taxon>fabids</taxon>
        <taxon>Fabales</taxon>
        <taxon>Fabaceae</taxon>
        <taxon>Papilionoideae</taxon>
        <taxon>50 kb inversion clade</taxon>
        <taxon>genistoids sensu lato</taxon>
        <taxon>core genistoids</taxon>
        <taxon>Genisteae</taxon>
        <taxon>Lupinus</taxon>
    </lineage>
</organism>
<dbReference type="SUPFAM" id="SSF56112">
    <property type="entry name" value="Protein kinase-like (PK-like)"/>
    <property type="match status" value="1"/>
</dbReference>
<dbReference type="PANTHER" id="PTHR48006">
    <property type="entry name" value="LEUCINE-RICH REPEAT-CONTAINING PROTEIN DDB_G0281931-RELATED"/>
    <property type="match status" value="1"/>
</dbReference>
<dbReference type="InterPro" id="IPR000719">
    <property type="entry name" value="Prot_kinase_dom"/>
</dbReference>
<evidence type="ECO:0000313" key="5">
    <source>
        <dbReference type="Proteomes" id="UP001497480"/>
    </source>
</evidence>
<proteinExistence type="predicted"/>
<dbReference type="AlphaFoldDB" id="A0AAV1YMK4"/>
<dbReference type="InterPro" id="IPR051824">
    <property type="entry name" value="LRR_Rcpt-Like_S/T_Kinase"/>
</dbReference>
<keyword evidence="5" id="KW-1185">Reference proteome</keyword>
<dbReference type="EMBL" id="CAXHTB010000026">
    <property type="protein sequence ID" value="CAL0335052.1"/>
    <property type="molecule type" value="Genomic_DNA"/>
</dbReference>
<dbReference type="GO" id="GO:0016020">
    <property type="term" value="C:membrane"/>
    <property type="evidence" value="ECO:0007669"/>
    <property type="project" value="UniProtKB-SubCell"/>
</dbReference>
<evidence type="ECO:0000256" key="2">
    <source>
        <dbReference type="SAM" id="MobiDB-lite"/>
    </source>
</evidence>
<evidence type="ECO:0000313" key="4">
    <source>
        <dbReference type="EMBL" id="CAL0335052.1"/>
    </source>
</evidence>
<dbReference type="PROSITE" id="PS50011">
    <property type="entry name" value="PROTEIN_KINASE_DOM"/>
    <property type="match status" value="1"/>
</dbReference>
<name>A0AAV1YMK4_LUPLU</name>
<accession>A0AAV1YMK4</accession>
<evidence type="ECO:0000256" key="1">
    <source>
        <dbReference type="ARBA" id="ARBA00004479"/>
    </source>
</evidence>
<dbReference type="InterPro" id="IPR011009">
    <property type="entry name" value="Kinase-like_dom_sf"/>
</dbReference>
<comment type="caution">
    <text evidence="4">The sequence shown here is derived from an EMBL/GenBank/DDBJ whole genome shotgun (WGS) entry which is preliminary data.</text>
</comment>